<dbReference type="PANTHER" id="PTHR30302:SF1">
    <property type="entry name" value="HYDROGENASE 2 MATURATION PROTEASE"/>
    <property type="match status" value="1"/>
</dbReference>
<keyword evidence="2" id="KW-0645">Protease</keyword>
<dbReference type="InterPro" id="IPR023430">
    <property type="entry name" value="Pept_HybD-like_dom_sf"/>
</dbReference>
<keyword evidence="4" id="KW-0378">Hydrolase</keyword>
<dbReference type="Gene3D" id="3.40.50.1450">
    <property type="entry name" value="HybD-like"/>
    <property type="match status" value="1"/>
</dbReference>
<sequence>MEGLFPEIVIAGVGNELFGDDGFGPVVIRALADYKLPDNVKAMDVGLAGPHLIFSLLDTEVTKKLIIVDAMDFGGKPGDVTKIPADLLPESRGERYMDAHSGNLLDPIGRLKGKMEIIIIGCQPAYIPTPDSEDFALELSPEVQGAVPKTVTVILQELES</sequence>
<proteinExistence type="inferred from homology"/>
<evidence type="ECO:0000256" key="1">
    <source>
        <dbReference type="ARBA" id="ARBA00006814"/>
    </source>
</evidence>
<dbReference type="PRINTS" id="PR00446">
    <property type="entry name" value="HYDRGNUPTAKE"/>
</dbReference>
<name>A0A644V683_9ZZZZ</name>
<dbReference type="SUPFAM" id="SSF53163">
    <property type="entry name" value="HybD-like"/>
    <property type="match status" value="1"/>
</dbReference>
<evidence type="ECO:0000313" key="5">
    <source>
        <dbReference type="EMBL" id="MPL86848.1"/>
    </source>
</evidence>
<keyword evidence="3" id="KW-0064">Aspartyl protease</keyword>
<dbReference type="GO" id="GO:0008047">
    <property type="term" value="F:enzyme activator activity"/>
    <property type="evidence" value="ECO:0007669"/>
    <property type="project" value="InterPro"/>
</dbReference>
<dbReference type="AlphaFoldDB" id="A0A644V683"/>
<comment type="caution">
    <text evidence="5">The sequence shown here is derived from an EMBL/GenBank/DDBJ whole genome shotgun (WGS) entry which is preliminary data.</text>
</comment>
<dbReference type="NCBIfam" id="TIGR00072">
    <property type="entry name" value="hydrog_prot"/>
    <property type="match status" value="1"/>
</dbReference>
<evidence type="ECO:0000256" key="4">
    <source>
        <dbReference type="ARBA" id="ARBA00022801"/>
    </source>
</evidence>
<protein>
    <submittedName>
        <fullName evidence="5">Uncharacterized protein</fullName>
    </submittedName>
</protein>
<organism evidence="5">
    <name type="scientific">bioreactor metagenome</name>
    <dbReference type="NCBI Taxonomy" id="1076179"/>
    <lineage>
        <taxon>unclassified sequences</taxon>
        <taxon>metagenomes</taxon>
        <taxon>ecological metagenomes</taxon>
    </lineage>
</organism>
<evidence type="ECO:0000256" key="3">
    <source>
        <dbReference type="ARBA" id="ARBA00022750"/>
    </source>
</evidence>
<dbReference type="InterPro" id="IPR004411">
    <property type="entry name" value="Pept_A31_F420-red_hyd_d"/>
</dbReference>
<gene>
    <name evidence="5" type="ORF">SDC9_32835</name>
</gene>
<dbReference type="GO" id="GO:0004190">
    <property type="term" value="F:aspartic-type endopeptidase activity"/>
    <property type="evidence" value="ECO:0007669"/>
    <property type="project" value="UniProtKB-KW"/>
</dbReference>
<dbReference type="InterPro" id="IPR000671">
    <property type="entry name" value="Peptidase_A31"/>
</dbReference>
<evidence type="ECO:0000256" key="2">
    <source>
        <dbReference type="ARBA" id="ARBA00022670"/>
    </source>
</evidence>
<accession>A0A644V683</accession>
<dbReference type="PANTHER" id="PTHR30302">
    <property type="entry name" value="HYDROGENASE 1 MATURATION PROTEASE"/>
    <property type="match status" value="1"/>
</dbReference>
<comment type="similarity">
    <text evidence="1">Belongs to the peptidase A31 family.</text>
</comment>
<reference evidence="5" key="1">
    <citation type="submission" date="2019-08" db="EMBL/GenBank/DDBJ databases">
        <authorList>
            <person name="Kucharzyk K."/>
            <person name="Murdoch R.W."/>
            <person name="Higgins S."/>
            <person name="Loffler F."/>
        </authorList>
    </citation>
    <scope>NUCLEOTIDE SEQUENCE</scope>
</reference>
<dbReference type="EMBL" id="VSSQ01000228">
    <property type="protein sequence ID" value="MPL86848.1"/>
    <property type="molecule type" value="Genomic_DNA"/>
</dbReference>
<dbReference type="Pfam" id="PF01750">
    <property type="entry name" value="HycI"/>
    <property type="match status" value="1"/>
</dbReference>
<dbReference type="NCBIfam" id="TIGR00130">
    <property type="entry name" value="frhD"/>
    <property type="match status" value="1"/>
</dbReference>
<dbReference type="GO" id="GO:0016485">
    <property type="term" value="P:protein processing"/>
    <property type="evidence" value="ECO:0007669"/>
    <property type="project" value="TreeGrafter"/>
</dbReference>